<name>A0AAE1D4R7_9GAST</name>
<dbReference type="Gene3D" id="2.170.300.10">
    <property type="entry name" value="Tie2 ligand-binding domain superfamily"/>
    <property type="match status" value="1"/>
</dbReference>
<dbReference type="PANTHER" id="PTHR24035:SF109">
    <property type="entry name" value="PROTEIN DRAPER"/>
    <property type="match status" value="1"/>
</dbReference>
<comment type="caution">
    <text evidence="1">The sequence shown here is derived from an EMBL/GenBank/DDBJ whole genome shotgun (WGS) entry which is preliminary data.</text>
</comment>
<accession>A0AAE1D4R7</accession>
<proteinExistence type="predicted"/>
<organism evidence="1 2">
    <name type="scientific">Elysia crispata</name>
    <name type="common">lettuce slug</name>
    <dbReference type="NCBI Taxonomy" id="231223"/>
    <lineage>
        <taxon>Eukaryota</taxon>
        <taxon>Metazoa</taxon>
        <taxon>Spiralia</taxon>
        <taxon>Lophotrochozoa</taxon>
        <taxon>Mollusca</taxon>
        <taxon>Gastropoda</taxon>
        <taxon>Heterobranchia</taxon>
        <taxon>Euthyneura</taxon>
        <taxon>Panpulmonata</taxon>
        <taxon>Sacoglossa</taxon>
        <taxon>Placobranchoidea</taxon>
        <taxon>Plakobranchidae</taxon>
        <taxon>Elysia</taxon>
    </lineage>
</organism>
<dbReference type="InterPro" id="IPR052108">
    <property type="entry name" value="MEGF/SIB"/>
</dbReference>
<protein>
    <submittedName>
        <fullName evidence="1">Uncharacterized protein</fullName>
    </submittedName>
</protein>
<reference evidence="1" key="1">
    <citation type="journal article" date="2023" name="G3 (Bethesda)">
        <title>A reference genome for the long-term kleptoplast-retaining sea slug Elysia crispata morphotype clarki.</title>
        <authorList>
            <person name="Eastman K.E."/>
            <person name="Pendleton A.L."/>
            <person name="Shaikh M.A."/>
            <person name="Suttiyut T."/>
            <person name="Ogas R."/>
            <person name="Tomko P."/>
            <person name="Gavelis G."/>
            <person name="Widhalm J.R."/>
            <person name="Wisecaver J.H."/>
        </authorList>
    </citation>
    <scope>NUCLEOTIDE SEQUENCE</scope>
    <source>
        <strain evidence="1">ECLA1</strain>
    </source>
</reference>
<sequence>MVELTIPYENRMEEAHICKREKYLNLTKELENAGYKAVVMPVESCSSNCRGADDACNHIDGKCINGCEDGYQGDMCGAICGLRTYGAECDPGTYGAGCSERCSVTCAGSNNACNHVTGTCDEGCDTGYWGNRCWKHCSTGCAGQTNACNDVNGACNEGCDPGYVGEQCVQGRALSQLIEIIRKRNKGRDNPKSSSLEEHDPFMIRMSQIFLREGDQEI</sequence>
<gene>
    <name evidence="1" type="ORF">RRG08_029103</name>
</gene>
<dbReference type="AlphaFoldDB" id="A0AAE1D4R7"/>
<evidence type="ECO:0000313" key="1">
    <source>
        <dbReference type="EMBL" id="KAK3756433.1"/>
    </source>
</evidence>
<dbReference type="PANTHER" id="PTHR24035">
    <property type="entry name" value="MULTIPLE EPIDERMAL GROWTH FACTOR-LIKE DOMAINS PROTEIN"/>
    <property type="match status" value="1"/>
</dbReference>
<dbReference type="EMBL" id="JAWDGP010005518">
    <property type="protein sequence ID" value="KAK3756433.1"/>
    <property type="molecule type" value="Genomic_DNA"/>
</dbReference>
<keyword evidence="2" id="KW-1185">Reference proteome</keyword>
<dbReference type="Proteomes" id="UP001283361">
    <property type="component" value="Unassembled WGS sequence"/>
</dbReference>
<evidence type="ECO:0000313" key="2">
    <source>
        <dbReference type="Proteomes" id="UP001283361"/>
    </source>
</evidence>